<reference evidence="1" key="3">
    <citation type="submission" date="2021-06" db="EMBL/GenBank/DDBJ databases">
        <title>Chromosome-level genome assembly for S. haematobium.</title>
        <authorList>
            <person name="Stroehlein A.J."/>
        </authorList>
    </citation>
    <scope>NUCLEOTIDE SEQUENCE</scope>
</reference>
<dbReference type="RefSeq" id="XP_051068875.1">
    <property type="nucleotide sequence ID" value="XM_051218948.1"/>
</dbReference>
<reference evidence="1" key="4">
    <citation type="journal article" date="2022" name="PLoS Pathog.">
        <title>Chromosome-level genome of Schistosoma haematobium underpins genome-wide explorations of molecular variation.</title>
        <authorList>
            <person name="Stroehlein A.J."/>
            <person name="Korhonen P.K."/>
            <person name="Lee V.V."/>
            <person name="Ralph S.A."/>
            <person name="Mentink-Kane M."/>
            <person name="You H."/>
            <person name="McManus D.P."/>
            <person name="Tchuente L.T."/>
            <person name="Stothard J.R."/>
            <person name="Kaur P."/>
            <person name="Dudchenko O."/>
            <person name="Aiden E.L."/>
            <person name="Yang B."/>
            <person name="Yang H."/>
            <person name="Emery A.M."/>
            <person name="Webster B.L."/>
            <person name="Brindley P.J."/>
            <person name="Rollinson D."/>
            <person name="Chang B.C.H."/>
            <person name="Gasser R.B."/>
            <person name="Young N.D."/>
        </authorList>
    </citation>
    <scope>NUCLEOTIDE SEQUENCE</scope>
</reference>
<dbReference type="AlphaFoldDB" id="A0A922LJ38"/>
<evidence type="ECO:0000313" key="2">
    <source>
        <dbReference type="Proteomes" id="UP000471633"/>
    </source>
</evidence>
<dbReference type="Proteomes" id="UP000471633">
    <property type="component" value="Unassembled WGS sequence"/>
</dbReference>
<dbReference type="GeneID" id="24591702"/>
<accession>A0A922LJ38</accession>
<name>A0A922LJ38_SCHHA</name>
<sequence length="261" mass="31019">MSENIVTNFPCFTFPLQSFIEAKVSFNKRSSTHKLHLPAPSPKCLWNIPAPDFSLYRWEPNPPKRNSRQSIKPERIKTVKQENDSVDNKIMESTGEHDRETIPRLKFVRSMRPYTAKILFVKCGSFKPGPYIMPKPHDHRGLTPTNESKHPKFITTYEKDPMNLNFLKKTRQQIWGTNCENTVVRKLPSSFLKPLKQDKEWEKELYLPKDPYPNRERCFTRHRLQFRDPHEVFLDKVATKLEVLWRDRDDRIHLSRRNTFG</sequence>
<reference evidence="1" key="1">
    <citation type="journal article" date="2012" name="Nat. Genet.">
        <title>Whole-genome sequence of Schistosoma haematobium.</title>
        <authorList>
            <person name="Young N.D."/>
            <person name="Jex A.R."/>
            <person name="Li B."/>
            <person name="Liu S."/>
            <person name="Yang L."/>
            <person name="Xiong Z."/>
            <person name="Li Y."/>
            <person name="Cantacessi C."/>
            <person name="Hall R.S."/>
            <person name="Xu X."/>
            <person name="Chen F."/>
            <person name="Wu X."/>
            <person name="Zerlotini A."/>
            <person name="Oliveira G."/>
            <person name="Hofmann A."/>
            <person name="Zhang G."/>
            <person name="Fang X."/>
            <person name="Kang Y."/>
            <person name="Campbell B.E."/>
            <person name="Loukas A."/>
            <person name="Ranganathan S."/>
            <person name="Rollinson D."/>
            <person name="Rinaldi G."/>
            <person name="Brindley P.J."/>
            <person name="Yang H."/>
            <person name="Wang J."/>
            <person name="Wang J."/>
            <person name="Gasser R.B."/>
        </authorList>
    </citation>
    <scope>NUCLEOTIDE SEQUENCE</scope>
</reference>
<dbReference type="OrthoDB" id="5947521at2759"/>
<comment type="caution">
    <text evidence="1">The sequence shown here is derived from an EMBL/GenBank/DDBJ whole genome shotgun (WGS) entry which is preliminary data.</text>
</comment>
<protein>
    <submittedName>
        <fullName evidence="1">Uncharacterized protein</fullName>
    </submittedName>
</protein>
<evidence type="ECO:0000313" key="1">
    <source>
        <dbReference type="EMBL" id="KAH9587081.1"/>
    </source>
</evidence>
<dbReference type="EMBL" id="AMPZ03000003">
    <property type="protein sequence ID" value="KAH9587081.1"/>
    <property type="molecule type" value="Genomic_DNA"/>
</dbReference>
<dbReference type="KEGG" id="shx:MS3_00010573"/>
<dbReference type="CTD" id="24591702"/>
<proteinExistence type="predicted"/>
<organism evidence="1 2">
    <name type="scientific">Schistosoma haematobium</name>
    <name type="common">Blood fluke</name>
    <dbReference type="NCBI Taxonomy" id="6185"/>
    <lineage>
        <taxon>Eukaryota</taxon>
        <taxon>Metazoa</taxon>
        <taxon>Spiralia</taxon>
        <taxon>Lophotrochozoa</taxon>
        <taxon>Platyhelminthes</taxon>
        <taxon>Trematoda</taxon>
        <taxon>Digenea</taxon>
        <taxon>Strigeidida</taxon>
        <taxon>Schistosomatoidea</taxon>
        <taxon>Schistosomatidae</taxon>
        <taxon>Schistosoma</taxon>
    </lineage>
</organism>
<keyword evidence="2" id="KW-1185">Reference proteome</keyword>
<gene>
    <name evidence="1" type="ORF">MS3_00010573</name>
</gene>
<reference evidence="1" key="2">
    <citation type="journal article" date="2019" name="Gigascience">
        <title>High-quality Schistosoma haematobium genome achieved by single-molecule and long-range sequencing.</title>
        <authorList>
            <person name="Stroehlein A.J."/>
            <person name="Korhonen P.K."/>
            <person name="Chong T.M."/>
            <person name="Lim Y.L."/>
            <person name="Chan K.G."/>
            <person name="Webster B."/>
            <person name="Rollinson D."/>
            <person name="Brindley P.J."/>
            <person name="Gasser R.B."/>
            <person name="Young N.D."/>
        </authorList>
    </citation>
    <scope>NUCLEOTIDE SEQUENCE</scope>
</reference>